<dbReference type="OrthoDB" id="9784774at2"/>
<evidence type="ECO:0000259" key="4">
    <source>
        <dbReference type="PROSITE" id="PS51084"/>
    </source>
</evidence>
<feature type="short sequence motif" description="Histidine triad motif" evidence="2 3">
    <location>
        <begin position="99"/>
        <end position="103"/>
    </location>
</feature>
<evidence type="ECO:0000313" key="5">
    <source>
        <dbReference type="EMBL" id="RBO98257.1"/>
    </source>
</evidence>
<evidence type="ECO:0000313" key="6">
    <source>
        <dbReference type="Proteomes" id="UP000252254"/>
    </source>
</evidence>
<name>A0A366E7I1_9BACI</name>
<dbReference type="FunFam" id="3.30.428.10:FF:000014">
    <property type="entry name" value="Putative histidine triad (HIT) protein"/>
    <property type="match status" value="1"/>
</dbReference>
<dbReference type="PROSITE" id="PS51084">
    <property type="entry name" value="HIT_2"/>
    <property type="match status" value="1"/>
</dbReference>
<evidence type="ECO:0000256" key="3">
    <source>
        <dbReference type="PROSITE-ProRule" id="PRU00464"/>
    </source>
</evidence>
<proteinExistence type="predicted"/>
<gene>
    <name evidence="5" type="ORF">DES48_105107</name>
</gene>
<dbReference type="PANTHER" id="PTHR46648:SF1">
    <property type="entry name" value="ADENOSINE 5'-MONOPHOSPHORAMIDASE HNT1"/>
    <property type="match status" value="1"/>
</dbReference>
<feature type="domain" description="HIT" evidence="4">
    <location>
        <begin position="7"/>
        <end position="114"/>
    </location>
</feature>
<dbReference type="PANTHER" id="PTHR46648">
    <property type="entry name" value="HIT FAMILY PROTEIN 1"/>
    <property type="match status" value="1"/>
</dbReference>
<dbReference type="InterPro" id="IPR036265">
    <property type="entry name" value="HIT-like_sf"/>
</dbReference>
<dbReference type="AlphaFoldDB" id="A0A366E7I1"/>
<comment type="caution">
    <text evidence="5">The sequence shown here is derived from an EMBL/GenBank/DDBJ whole genome shotgun (WGS) entry which is preliminary data.</text>
</comment>
<dbReference type="PROSITE" id="PS00892">
    <property type="entry name" value="HIT_1"/>
    <property type="match status" value="1"/>
</dbReference>
<evidence type="ECO:0000256" key="1">
    <source>
        <dbReference type="PIRSR" id="PIRSR601310-1"/>
    </source>
</evidence>
<dbReference type="EMBL" id="QNRI01000005">
    <property type="protein sequence ID" value="RBO98257.1"/>
    <property type="molecule type" value="Genomic_DNA"/>
</dbReference>
<dbReference type="STRING" id="200904.GCA_900168775_01195"/>
<dbReference type="InterPro" id="IPR039384">
    <property type="entry name" value="HINT"/>
</dbReference>
<dbReference type="PRINTS" id="PR00332">
    <property type="entry name" value="HISTRIAD"/>
</dbReference>
<dbReference type="InterPro" id="IPR001310">
    <property type="entry name" value="Histidine_triad_HIT"/>
</dbReference>
<evidence type="ECO:0000256" key="2">
    <source>
        <dbReference type="PIRSR" id="PIRSR601310-3"/>
    </source>
</evidence>
<feature type="active site" description="Tele-AMP-histidine intermediate" evidence="1">
    <location>
        <position position="101"/>
    </location>
</feature>
<dbReference type="Proteomes" id="UP000252254">
    <property type="component" value="Unassembled WGS sequence"/>
</dbReference>
<dbReference type="Pfam" id="PF01230">
    <property type="entry name" value="HIT"/>
    <property type="match status" value="1"/>
</dbReference>
<keyword evidence="6" id="KW-1185">Reference proteome</keyword>
<reference evidence="5 6" key="1">
    <citation type="submission" date="2018-06" db="EMBL/GenBank/DDBJ databases">
        <title>Genomic Encyclopedia of Type Strains, Phase IV (KMG-IV): sequencing the most valuable type-strain genomes for metagenomic binning, comparative biology and taxonomic classification.</title>
        <authorList>
            <person name="Goeker M."/>
        </authorList>
    </citation>
    <scope>NUCLEOTIDE SEQUENCE [LARGE SCALE GENOMIC DNA]</scope>
    <source>
        <strain evidence="5 6">DSM 15140</strain>
    </source>
</reference>
<dbReference type="RefSeq" id="WP_113868663.1">
    <property type="nucleotide sequence ID" value="NZ_BAABQN010000005.1"/>
</dbReference>
<sequence length="142" mass="15999">MAERDELFLKIINGEIPAAKVYEDDDVFAFLDISQVTKGHTLLVPKQHVKNIYETSEDIASKLFAKVPKIANAIKEAFQPEGINVLSNTGEIAGQSVFHLHIHLIPRYGSEDGFKPKWETHGDDYTSEDLQSIARNIHQKIN</sequence>
<organism evidence="5 6">
    <name type="scientific">Paraliobacillus ryukyuensis</name>
    <dbReference type="NCBI Taxonomy" id="200904"/>
    <lineage>
        <taxon>Bacteria</taxon>
        <taxon>Bacillati</taxon>
        <taxon>Bacillota</taxon>
        <taxon>Bacilli</taxon>
        <taxon>Bacillales</taxon>
        <taxon>Bacillaceae</taxon>
        <taxon>Paraliobacillus</taxon>
    </lineage>
</organism>
<dbReference type="InterPro" id="IPR019808">
    <property type="entry name" value="Histidine_triad_CS"/>
</dbReference>
<dbReference type="GO" id="GO:0009117">
    <property type="term" value="P:nucleotide metabolic process"/>
    <property type="evidence" value="ECO:0007669"/>
    <property type="project" value="TreeGrafter"/>
</dbReference>
<accession>A0A366E7I1</accession>
<dbReference type="GO" id="GO:0003824">
    <property type="term" value="F:catalytic activity"/>
    <property type="evidence" value="ECO:0007669"/>
    <property type="project" value="InterPro"/>
</dbReference>
<dbReference type="InterPro" id="IPR011146">
    <property type="entry name" value="HIT-like"/>
</dbReference>
<dbReference type="SUPFAM" id="SSF54197">
    <property type="entry name" value="HIT-like"/>
    <property type="match status" value="1"/>
</dbReference>
<dbReference type="Gene3D" id="3.30.428.10">
    <property type="entry name" value="HIT-like"/>
    <property type="match status" value="1"/>
</dbReference>
<dbReference type="CDD" id="cd01277">
    <property type="entry name" value="HINT_subgroup"/>
    <property type="match status" value="1"/>
</dbReference>
<protein>
    <submittedName>
        <fullName evidence="5">Histidine triad (HIT) family protein</fullName>
    </submittedName>
</protein>